<gene>
    <name evidence="1" type="ORF">Xsto_04186</name>
</gene>
<protein>
    <submittedName>
        <fullName evidence="1">Uncharacterized protein</fullName>
    </submittedName>
</protein>
<dbReference type="AlphaFoldDB" id="A0A2D0JYY1"/>
<dbReference type="EMBL" id="NJAJ01000161">
    <property type="protein sequence ID" value="PHM51776.1"/>
    <property type="molecule type" value="Genomic_DNA"/>
</dbReference>
<evidence type="ECO:0000313" key="2">
    <source>
        <dbReference type="Proteomes" id="UP000222366"/>
    </source>
</evidence>
<reference evidence="1 2" key="1">
    <citation type="journal article" date="2017" name="Nat. Microbiol.">
        <title>Natural product diversity associated with the nematode symbionts Photorhabdus and Xenorhabdus.</title>
        <authorList>
            <person name="Tobias N.J."/>
            <person name="Wolff H."/>
            <person name="Djahanschiri B."/>
            <person name="Grundmann F."/>
            <person name="Kronenwerth M."/>
            <person name="Shi Y.M."/>
            <person name="Simonyi S."/>
            <person name="Grun P."/>
            <person name="Shapiro-Ilan D."/>
            <person name="Pidot S.J."/>
            <person name="Stinear T.P."/>
            <person name="Ebersberger I."/>
            <person name="Bode H.B."/>
        </authorList>
    </citation>
    <scope>NUCLEOTIDE SEQUENCE [LARGE SCALE GENOMIC DNA]</scope>
    <source>
        <strain evidence="1 2">DSM 17904</strain>
    </source>
</reference>
<keyword evidence="2" id="KW-1185">Reference proteome</keyword>
<sequence>MPRRIVIGPDGGSHARGHRFRFHVTDKPVGVSRAAVAIVIQPCHLPFGRVIDPHRAGAVRGNLQGGVAGRIKLRPGHLLPLAVAGNKADRGRFGQLKLGRLLRKLRPDLGVILRFMLTYAVVLLYRF</sequence>
<evidence type="ECO:0000313" key="1">
    <source>
        <dbReference type="EMBL" id="PHM51776.1"/>
    </source>
</evidence>
<organism evidence="1 2">
    <name type="scientific">Xenorhabdus stockiae</name>
    <dbReference type="NCBI Taxonomy" id="351614"/>
    <lineage>
        <taxon>Bacteria</taxon>
        <taxon>Pseudomonadati</taxon>
        <taxon>Pseudomonadota</taxon>
        <taxon>Gammaproteobacteria</taxon>
        <taxon>Enterobacterales</taxon>
        <taxon>Morganellaceae</taxon>
        <taxon>Xenorhabdus</taxon>
    </lineage>
</organism>
<proteinExistence type="predicted"/>
<name>A0A2D0JYY1_9GAMM</name>
<accession>A0A2D0JYY1</accession>
<comment type="caution">
    <text evidence="1">The sequence shown here is derived from an EMBL/GenBank/DDBJ whole genome shotgun (WGS) entry which is preliminary data.</text>
</comment>
<dbReference type="Proteomes" id="UP000222366">
    <property type="component" value="Unassembled WGS sequence"/>
</dbReference>